<proteinExistence type="predicted"/>
<evidence type="ECO:0000259" key="2">
    <source>
        <dbReference type="PROSITE" id="PS51781"/>
    </source>
</evidence>
<name>A0ABV3RKW3_9RHOB</name>
<dbReference type="PANTHER" id="PTHR34408:SF1">
    <property type="entry name" value="GLYCOSYL HYDROLASE FAMILY 19 DOMAIN-CONTAINING PROTEIN HI_1415"/>
    <property type="match status" value="1"/>
</dbReference>
<gene>
    <name evidence="3" type="ORF">AB2B41_07925</name>
</gene>
<dbReference type="SMART" id="SM00287">
    <property type="entry name" value="SH3b"/>
    <property type="match status" value="2"/>
</dbReference>
<sequence length="395" mass="42803">MNYSAIVQVGRRRTLVGKVLSTVFLALFWAQSSLAQSTEFMINECSSVGQTYFRDFTARTDMRYNGQRVDGTHAINGRIFLETRFEDFACSYNRNGRRMTEFFAEGRVQNAFLPGAGSAGQGSSNAGQGSVVQVTGLRQGDTLNVRSGPGTNNRIVGALSNGTSVRNLGCQMQGGTRWCQIEMMTDMRERGWVAGRYLTLAGAAPAPEAGPVVRVTGVAANDVLNVRAGPGTRYGVIGALPNGASVRNLGCQTQGAARWCQIEMMTDIRERGWVNARFLTGQAGQATQLPSLSRTQRIRFQPGASGTEFSDSLPAGATVTYLLGARNGQTLSVELAGAAPNLFYRIFNPDGRELLGAVNAGRFYRGQLWQSGDYRIEVMNRGGRSVSYTALIRVR</sequence>
<feature type="domain" description="SH3b" evidence="2">
    <location>
        <begin position="210"/>
        <end position="283"/>
    </location>
</feature>
<dbReference type="Gene3D" id="2.60.120.380">
    <property type="match status" value="1"/>
</dbReference>
<dbReference type="EMBL" id="JBFNXX010000005">
    <property type="protein sequence ID" value="MEW9919526.1"/>
    <property type="molecule type" value="Genomic_DNA"/>
</dbReference>
<dbReference type="Gene3D" id="2.30.30.40">
    <property type="entry name" value="SH3 Domains"/>
    <property type="match status" value="2"/>
</dbReference>
<dbReference type="InterPro" id="IPR003646">
    <property type="entry name" value="SH3-like_bac-type"/>
</dbReference>
<dbReference type="InterPro" id="IPR052354">
    <property type="entry name" value="Cell_Wall_Dynamics_Protein"/>
</dbReference>
<evidence type="ECO:0000313" key="4">
    <source>
        <dbReference type="Proteomes" id="UP001556098"/>
    </source>
</evidence>
<dbReference type="PROSITE" id="PS51781">
    <property type="entry name" value="SH3B"/>
    <property type="match status" value="2"/>
</dbReference>
<feature type="chain" id="PRO_5046357710" evidence="1">
    <location>
        <begin position="36"/>
        <end position="395"/>
    </location>
</feature>
<protein>
    <submittedName>
        <fullName evidence="3">SH3 domain-containing protein</fullName>
    </submittedName>
</protein>
<comment type="caution">
    <text evidence="3">The sequence shown here is derived from an EMBL/GenBank/DDBJ whole genome shotgun (WGS) entry which is preliminary data.</text>
</comment>
<evidence type="ECO:0000256" key="1">
    <source>
        <dbReference type="SAM" id="SignalP"/>
    </source>
</evidence>
<reference evidence="3 4" key="1">
    <citation type="submission" date="2024-07" db="EMBL/GenBank/DDBJ databases">
        <title>Marimonas sp.nov., isolated from tidal-flat sediment.</title>
        <authorList>
            <person name="Jayan J.N."/>
            <person name="Lee S.S."/>
        </authorList>
    </citation>
    <scope>NUCLEOTIDE SEQUENCE [LARGE SCALE GENOMIC DNA]</scope>
    <source>
        <strain evidence="3 4">MJW-29</strain>
    </source>
</reference>
<organism evidence="3 4">
    <name type="scientific">Sulfitobacter sediminis</name>
    <dbReference type="NCBI Taxonomy" id="3234186"/>
    <lineage>
        <taxon>Bacteria</taxon>
        <taxon>Pseudomonadati</taxon>
        <taxon>Pseudomonadota</taxon>
        <taxon>Alphaproteobacteria</taxon>
        <taxon>Rhodobacterales</taxon>
        <taxon>Roseobacteraceae</taxon>
        <taxon>Sulfitobacter</taxon>
    </lineage>
</organism>
<feature type="domain" description="SH3b" evidence="2">
    <location>
        <begin position="129"/>
        <end position="202"/>
    </location>
</feature>
<feature type="signal peptide" evidence="1">
    <location>
        <begin position="1"/>
        <end position="35"/>
    </location>
</feature>
<keyword evidence="4" id="KW-1185">Reference proteome</keyword>
<dbReference type="Pfam" id="PF08239">
    <property type="entry name" value="SH3_3"/>
    <property type="match status" value="2"/>
</dbReference>
<dbReference type="Proteomes" id="UP001556098">
    <property type="component" value="Unassembled WGS sequence"/>
</dbReference>
<accession>A0ABV3RKW3</accession>
<keyword evidence="1" id="KW-0732">Signal</keyword>
<dbReference type="PANTHER" id="PTHR34408">
    <property type="entry name" value="FAMILY PROTEIN, PUTATIVE-RELATED"/>
    <property type="match status" value="1"/>
</dbReference>
<evidence type="ECO:0000313" key="3">
    <source>
        <dbReference type="EMBL" id="MEW9919526.1"/>
    </source>
</evidence>